<evidence type="ECO:0000259" key="7">
    <source>
        <dbReference type="PROSITE" id="PS50157"/>
    </source>
</evidence>
<dbReference type="PROSITE" id="PS50157">
    <property type="entry name" value="ZINC_FINGER_C2H2_2"/>
    <property type="match status" value="5"/>
</dbReference>
<keyword evidence="3 5" id="KW-0863">Zinc-finger</keyword>
<dbReference type="PANTHER" id="PTHR24379">
    <property type="entry name" value="KRAB AND ZINC FINGER DOMAIN-CONTAINING"/>
    <property type="match status" value="1"/>
</dbReference>
<keyword evidence="1" id="KW-0479">Metal-binding</keyword>
<dbReference type="SUPFAM" id="SSF57667">
    <property type="entry name" value="beta-beta-alpha zinc fingers"/>
    <property type="match status" value="3"/>
</dbReference>
<dbReference type="AlphaFoldDB" id="A0A2K0TED6"/>
<dbReference type="PROSITE" id="PS00028">
    <property type="entry name" value="ZINC_FINGER_C2H2_1"/>
    <property type="match status" value="5"/>
</dbReference>
<dbReference type="EMBL" id="MTYH01000036">
    <property type="protein sequence ID" value="PNP43892.1"/>
    <property type="molecule type" value="Genomic_DNA"/>
</dbReference>
<evidence type="ECO:0000256" key="6">
    <source>
        <dbReference type="SAM" id="MobiDB-lite"/>
    </source>
</evidence>
<feature type="domain" description="C2H2-type" evidence="7">
    <location>
        <begin position="610"/>
        <end position="638"/>
    </location>
</feature>
<dbReference type="Pfam" id="PF13894">
    <property type="entry name" value="zf-C2H2_4"/>
    <property type="match status" value="1"/>
</dbReference>
<dbReference type="InterPro" id="IPR036236">
    <property type="entry name" value="Znf_C2H2_sf"/>
</dbReference>
<evidence type="ECO:0000256" key="5">
    <source>
        <dbReference type="PROSITE-ProRule" id="PRU00042"/>
    </source>
</evidence>
<dbReference type="Proteomes" id="UP000236546">
    <property type="component" value="Unassembled WGS sequence"/>
</dbReference>
<dbReference type="FunFam" id="3.30.160.60:FF:000065">
    <property type="entry name" value="B-cell CLL/lymphoma 6, member B"/>
    <property type="match status" value="1"/>
</dbReference>
<feature type="domain" description="C2H2-type" evidence="7">
    <location>
        <begin position="639"/>
        <end position="666"/>
    </location>
</feature>
<dbReference type="Pfam" id="PF00096">
    <property type="entry name" value="zf-C2H2"/>
    <property type="match status" value="2"/>
</dbReference>
<feature type="domain" description="C2H2-type" evidence="7">
    <location>
        <begin position="550"/>
        <end position="580"/>
    </location>
</feature>
<evidence type="ECO:0000313" key="9">
    <source>
        <dbReference type="Proteomes" id="UP000236546"/>
    </source>
</evidence>
<dbReference type="GO" id="GO:0008270">
    <property type="term" value="F:zinc ion binding"/>
    <property type="evidence" value="ECO:0007669"/>
    <property type="project" value="UniProtKB-KW"/>
</dbReference>
<dbReference type="InterPro" id="IPR013087">
    <property type="entry name" value="Znf_C2H2_type"/>
</dbReference>
<feature type="domain" description="C2H2-type" evidence="7">
    <location>
        <begin position="581"/>
        <end position="609"/>
    </location>
</feature>
<comment type="caution">
    <text evidence="8">The sequence shown here is derived from an EMBL/GenBank/DDBJ whole genome shotgun (WGS) entry which is preliminary data.</text>
</comment>
<evidence type="ECO:0000256" key="4">
    <source>
        <dbReference type="ARBA" id="ARBA00022833"/>
    </source>
</evidence>
<proteinExistence type="predicted"/>
<accession>A0A2K0TED6</accession>
<protein>
    <recommendedName>
        <fullName evidence="7">C2H2-type domain-containing protein</fullName>
    </recommendedName>
</protein>
<keyword evidence="2" id="KW-0677">Repeat</keyword>
<sequence length="668" mass="76771">MDTDRHLPNATPETLKADATPIGPSLEKTLEAHGAETVTRLCDYSGVRLAWSPGPRNSSLESIYQLVVKGDRIAYHANPNVCLIASSLNFAKRRHPAIFLPLIAEWLNIHDEEKDFTARKSRWAWVFNALSNVAILEYIFFLTSTHVNQINAWETWTPAQQKEVLEVLRTGTKRPIVDEFMSGILPRELFHHTKEPYTGALSTEIAAGRVMLQTLIQIGQLYGITPHEFDYYLTIPAPGRPDKVFYPFHVLSRPLSQANNWDWTTLIALARHLARNLKTQCNKHAEKDGFGEASLNHTTLIYWMAAYFSDQIVKIKMARPKASMEEIRFHMLDRWSFPRVPWDRHGFKMSLCKRTHGTAMMFGFTNTDGEEFDPSRHINLQLSTVEVDSGITNLTMLNYDDSNWDWIRSTLRRVPMYHSVWRPDMMLGDNVWSGPQDASITPRRPQPSFDMSLLPIDDWFSSTSQDVLHQQCPTCLENFSSIGLLLQHCREKHSSGGWQIPMDIPDDQQDAIDKDFWDKRFRCPICNASFKSKQGMQRHEKAKHSDEKPFKCDEDGCDAAFAFKDYLTTHKRSKHLKERLHKCNECTASFFEKGGLEQHQATVHRKERNFKCDECGRDFGTAGDRKKHISEVHLKEKPHVCEKCGAAFARKTYLNTHQRKCTGNSSLS</sequence>
<evidence type="ECO:0000256" key="3">
    <source>
        <dbReference type="ARBA" id="ARBA00022771"/>
    </source>
</evidence>
<keyword evidence="4" id="KW-0862">Zinc</keyword>
<dbReference type="Gene3D" id="3.30.160.60">
    <property type="entry name" value="Classic Zinc Finger"/>
    <property type="match status" value="5"/>
</dbReference>
<feature type="domain" description="C2H2-type" evidence="7">
    <location>
        <begin position="521"/>
        <end position="549"/>
    </location>
</feature>
<name>A0A2K0TED6_9HYPO</name>
<dbReference type="SMART" id="SM00355">
    <property type="entry name" value="ZnF_C2H2"/>
    <property type="match status" value="6"/>
</dbReference>
<evidence type="ECO:0000256" key="2">
    <source>
        <dbReference type="ARBA" id="ARBA00022737"/>
    </source>
</evidence>
<dbReference type="OrthoDB" id="5245608at2759"/>
<evidence type="ECO:0000313" key="8">
    <source>
        <dbReference type="EMBL" id="PNP43892.1"/>
    </source>
</evidence>
<feature type="region of interest" description="Disordered" evidence="6">
    <location>
        <begin position="1"/>
        <end position="21"/>
    </location>
</feature>
<organism evidence="8 9">
    <name type="scientific">Trichoderma gamsii</name>
    <dbReference type="NCBI Taxonomy" id="398673"/>
    <lineage>
        <taxon>Eukaryota</taxon>
        <taxon>Fungi</taxon>
        <taxon>Dikarya</taxon>
        <taxon>Ascomycota</taxon>
        <taxon>Pezizomycotina</taxon>
        <taxon>Sordariomycetes</taxon>
        <taxon>Hypocreomycetidae</taxon>
        <taxon>Hypocreales</taxon>
        <taxon>Hypocreaceae</taxon>
        <taxon>Trichoderma</taxon>
    </lineage>
</organism>
<gene>
    <name evidence="8" type="ORF">TGAMA5MH_04176</name>
</gene>
<evidence type="ECO:0000256" key="1">
    <source>
        <dbReference type="ARBA" id="ARBA00022723"/>
    </source>
</evidence>
<reference evidence="8 9" key="1">
    <citation type="submission" date="2017-02" db="EMBL/GenBank/DDBJ databases">
        <title>Genomes of Trichoderma spp. with biocontrol activity.</title>
        <authorList>
            <person name="Gardiner D."/>
            <person name="Kazan K."/>
            <person name="Vos C."/>
            <person name="Harvey P."/>
        </authorList>
    </citation>
    <scope>NUCLEOTIDE SEQUENCE [LARGE SCALE GENOMIC DNA]</scope>
    <source>
        <strain evidence="8 9">A5MH</strain>
    </source>
</reference>
<dbReference type="PANTHER" id="PTHR24379:SF121">
    <property type="entry name" value="C2H2-TYPE DOMAIN-CONTAINING PROTEIN"/>
    <property type="match status" value="1"/>
</dbReference>